<organism evidence="1 2">
    <name type="scientific">Neptunicoccus cionae</name>
    <dbReference type="NCBI Taxonomy" id="2035344"/>
    <lineage>
        <taxon>Bacteria</taxon>
        <taxon>Pseudomonadati</taxon>
        <taxon>Pseudomonadota</taxon>
        <taxon>Alphaproteobacteria</taxon>
        <taxon>Rhodobacterales</taxon>
        <taxon>Paracoccaceae</taxon>
        <taxon>Neptunicoccus</taxon>
    </lineage>
</organism>
<keyword evidence="2" id="KW-1185">Reference proteome</keyword>
<protein>
    <submittedName>
        <fullName evidence="1">Histidine phosphatase family protein</fullName>
    </submittedName>
</protein>
<reference evidence="1" key="2">
    <citation type="submission" date="2020-09" db="EMBL/GenBank/DDBJ databases">
        <authorList>
            <person name="Sun Q."/>
            <person name="Zhou Y."/>
        </authorList>
    </citation>
    <scope>NUCLEOTIDE SEQUENCE</scope>
    <source>
        <strain evidence="1">CGMCC 1.15880</strain>
    </source>
</reference>
<dbReference type="PANTHER" id="PTHR48100:SF1">
    <property type="entry name" value="HISTIDINE PHOSPHATASE FAMILY PROTEIN-RELATED"/>
    <property type="match status" value="1"/>
</dbReference>
<accession>A0A916QTZ1</accession>
<gene>
    <name evidence="1" type="ORF">GCM10011498_11940</name>
</gene>
<dbReference type="Gene3D" id="3.40.50.1240">
    <property type="entry name" value="Phosphoglycerate mutase-like"/>
    <property type="match status" value="1"/>
</dbReference>
<dbReference type="RefSeq" id="WP_188672034.1">
    <property type="nucleotide sequence ID" value="NZ_BMKA01000002.1"/>
</dbReference>
<dbReference type="InterPro" id="IPR013078">
    <property type="entry name" value="His_Pase_superF_clade-1"/>
</dbReference>
<dbReference type="Pfam" id="PF00300">
    <property type="entry name" value="His_Phos_1"/>
    <property type="match status" value="1"/>
</dbReference>
<dbReference type="GO" id="GO:0005737">
    <property type="term" value="C:cytoplasm"/>
    <property type="evidence" value="ECO:0007669"/>
    <property type="project" value="TreeGrafter"/>
</dbReference>
<dbReference type="CDD" id="cd07040">
    <property type="entry name" value="HP"/>
    <property type="match status" value="1"/>
</dbReference>
<dbReference type="EMBL" id="BMKA01000002">
    <property type="protein sequence ID" value="GGA13526.1"/>
    <property type="molecule type" value="Genomic_DNA"/>
</dbReference>
<name>A0A916QTZ1_9RHOB</name>
<dbReference type="PANTHER" id="PTHR48100">
    <property type="entry name" value="BROAD-SPECIFICITY PHOSPHATASE YOR283W-RELATED"/>
    <property type="match status" value="1"/>
</dbReference>
<proteinExistence type="predicted"/>
<reference evidence="1" key="1">
    <citation type="journal article" date="2014" name="Int. J. Syst. Evol. Microbiol.">
        <title>Complete genome sequence of Corynebacterium casei LMG S-19264T (=DSM 44701T), isolated from a smear-ripened cheese.</title>
        <authorList>
            <consortium name="US DOE Joint Genome Institute (JGI-PGF)"/>
            <person name="Walter F."/>
            <person name="Albersmeier A."/>
            <person name="Kalinowski J."/>
            <person name="Ruckert C."/>
        </authorList>
    </citation>
    <scope>NUCLEOTIDE SEQUENCE</scope>
    <source>
        <strain evidence="1">CGMCC 1.15880</strain>
    </source>
</reference>
<comment type="caution">
    <text evidence="1">The sequence shown here is derived from an EMBL/GenBank/DDBJ whole genome shotgun (WGS) entry which is preliminary data.</text>
</comment>
<sequence>MAEIIMVRHGQAQTGAKDEASYDNLSDLGHQQARWLGEHLDADHAFDRVVTGTMRRQMQTGLSMGLDGVDYQTDARLNEMDYFGLAGVLETSHGLATPTSQEEFQTHVAEVLGAWSRAEVGDDLESYADFRGRILGAVRNIAQAEDRVIVVSSTGVIATLMAVALDLDIRRKSEVFLRIAHTSVHKFEMVGDDLHLLQFCATPHLDSPERVRARTLI</sequence>
<dbReference type="InterPro" id="IPR050275">
    <property type="entry name" value="PGM_Phosphatase"/>
</dbReference>
<dbReference type="AlphaFoldDB" id="A0A916QTZ1"/>
<dbReference type="SUPFAM" id="SSF53254">
    <property type="entry name" value="Phosphoglycerate mutase-like"/>
    <property type="match status" value="1"/>
</dbReference>
<dbReference type="Proteomes" id="UP000628017">
    <property type="component" value="Unassembled WGS sequence"/>
</dbReference>
<dbReference type="GO" id="GO:0016791">
    <property type="term" value="F:phosphatase activity"/>
    <property type="evidence" value="ECO:0007669"/>
    <property type="project" value="TreeGrafter"/>
</dbReference>
<evidence type="ECO:0000313" key="2">
    <source>
        <dbReference type="Proteomes" id="UP000628017"/>
    </source>
</evidence>
<dbReference type="InterPro" id="IPR029033">
    <property type="entry name" value="His_PPase_superfam"/>
</dbReference>
<dbReference type="SMART" id="SM00855">
    <property type="entry name" value="PGAM"/>
    <property type="match status" value="1"/>
</dbReference>
<evidence type="ECO:0000313" key="1">
    <source>
        <dbReference type="EMBL" id="GGA13526.1"/>
    </source>
</evidence>